<feature type="compositionally biased region" description="Basic and acidic residues" evidence="1">
    <location>
        <begin position="485"/>
        <end position="501"/>
    </location>
</feature>
<dbReference type="FunCoup" id="A0A6J1X7E2">
    <property type="interactions" value="501"/>
</dbReference>
<dbReference type="InterPro" id="IPR029045">
    <property type="entry name" value="ClpP/crotonase-like_dom_sf"/>
</dbReference>
<dbReference type="Proteomes" id="UP001652740">
    <property type="component" value="Unplaced"/>
</dbReference>
<dbReference type="Pfam" id="PF00378">
    <property type="entry name" value="ECH_1"/>
    <property type="match status" value="1"/>
</dbReference>
<dbReference type="InterPro" id="IPR051053">
    <property type="entry name" value="ECH/Chromodomain_protein"/>
</dbReference>
<dbReference type="PANTHER" id="PTHR43684">
    <property type="match status" value="1"/>
</dbReference>
<dbReference type="RefSeq" id="XP_026762623.2">
    <property type="nucleotide sequence ID" value="XM_026906822.3"/>
</dbReference>
<dbReference type="PANTHER" id="PTHR43684:SF11">
    <property type="entry name" value="CHROMO DOMAIN-CONTAINING PROTEIN"/>
    <property type="match status" value="1"/>
</dbReference>
<accession>A0A6J1X7E2</accession>
<organism evidence="2 3">
    <name type="scientific">Galleria mellonella</name>
    <name type="common">Greater wax moth</name>
    <dbReference type="NCBI Taxonomy" id="7137"/>
    <lineage>
        <taxon>Eukaryota</taxon>
        <taxon>Metazoa</taxon>
        <taxon>Ecdysozoa</taxon>
        <taxon>Arthropoda</taxon>
        <taxon>Hexapoda</taxon>
        <taxon>Insecta</taxon>
        <taxon>Pterygota</taxon>
        <taxon>Neoptera</taxon>
        <taxon>Endopterygota</taxon>
        <taxon>Lepidoptera</taxon>
        <taxon>Glossata</taxon>
        <taxon>Ditrysia</taxon>
        <taxon>Pyraloidea</taxon>
        <taxon>Pyralidae</taxon>
        <taxon>Galleriinae</taxon>
        <taxon>Galleria</taxon>
    </lineage>
</organism>
<name>A0A6J1X7E2_GALME</name>
<proteinExistence type="predicted"/>
<feature type="region of interest" description="Disordered" evidence="1">
    <location>
        <begin position="196"/>
        <end position="216"/>
    </location>
</feature>
<reference evidence="3" key="1">
    <citation type="submission" date="2025-08" db="UniProtKB">
        <authorList>
            <consortium name="RefSeq"/>
        </authorList>
    </citation>
    <scope>IDENTIFICATION</scope>
    <source>
        <tissue evidence="3">Whole larvae</tissue>
    </source>
</reference>
<feature type="region of interest" description="Disordered" evidence="1">
    <location>
        <begin position="396"/>
        <end position="437"/>
    </location>
</feature>
<feature type="region of interest" description="Disordered" evidence="1">
    <location>
        <begin position="547"/>
        <end position="586"/>
    </location>
</feature>
<sequence length="911" mass="101000">MEVVEETSIVNSTVDDMKSTLANNETPTISHEVDGCQKTNGFAESEKIKHCDIKENATDNSCVGSESEIEVESKPDVVTAETQKPVIPLSAEQHIPLQNTEASGTDLLNKSDSNVVTANVLSTQPESKQVENELEKDPCEIEVNSSEVIHNDNVTFETEILVETNDADVNEIIAEESIQDTANSILSELGHSELSEALRSSGSTENGENNNHSTRQEVFNKEELLDILEGNDVQQTSNDVQYEVELDCSSGPDLEASIALQQLSKLKKSRAKMTSRKKNVKIAVRKSISKEIKKEDSIVNLLVKDWEDDVPVEGEQTDKLKEECDIVLNSSEKLIKTQETCIDSSVTEGLNKNNEDGQPQRRFSRVIKKKVIFDPDNPDTFTKSKSAVKNKEIQIEKEEPPVKKSKIDQVHRPKSKSPISKLQWKKPSPKNSTKQNRRLTEIDRLLMDEGAVNMIYQLTPEAPKGKKNMKTKAEFIKKIQSSTPESKEMKFRERKKETGKCDEGEAKKILGGKHRASLSSSVKSPSVCEDFETHSADDSIIYRRHSSSSYSSTCMSPRRLSDVESGSQTAQGKALDNESQTDEAGQGSVVADTFISDIKKIPSSEIINRDDCLSIKEKLNSKLSLALNKRKREITKIDKPIKQKKIKAKENLISFKFLSLTFDQRVAEICIRKSGCKWSIEVFKELVNAFSYVDTRKDVSVTLLTSECGTLCSQLNLTPLLDDNTEKRTNFAYELAESIRSFLSLLVQHNKLVCAAVSGPCFGVALALVALSDIVFASECANFSLADPMMVGAPLVPGAAALTAPHHSLSQSLVKDLLIFGRQLSASDALQGGLVSRVLWPDRFLSQLRGIVKDIASQPPPTLLLKKRLMQLRNGSDITFLSCLEKERDLIVEYWTSAEGQDLLRAALATT</sequence>
<keyword evidence="2" id="KW-1185">Reference proteome</keyword>
<dbReference type="SUPFAM" id="SSF52096">
    <property type="entry name" value="ClpP/crotonase"/>
    <property type="match status" value="1"/>
</dbReference>
<protein>
    <submittedName>
        <fullName evidence="3">Uncharacterized protein LOC113521314</fullName>
    </submittedName>
</protein>
<evidence type="ECO:0000313" key="3">
    <source>
        <dbReference type="RefSeq" id="XP_026762623.2"/>
    </source>
</evidence>
<gene>
    <name evidence="3" type="primary">LOC113521314</name>
</gene>
<dbReference type="InParanoid" id="A0A6J1X7E2"/>
<evidence type="ECO:0000256" key="1">
    <source>
        <dbReference type="SAM" id="MobiDB-lite"/>
    </source>
</evidence>
<feature type="compositionally biased region" description="Low complexity" evidence="1">
    <location>
        <begin position="200"/>
        <end position="213"/>
    </location>
</feature>
<dbReference type="Gene3D" id="3.90.226.10">
    <property type="entry name" value="2-enoyl-CoA Hydratase, Chain A, domain 1"/>
    <property type="match status" value="1"/>
</dbReference>
<dbReference type="InterPro" id="IPR001753">
    <property type="entry name" value="Enoyl-CoA_hydra/iso"/>
</dbReference>
<feature type="compositionally biased region" description="Basic and acidic residues" evidence="1">
    <location>
        <begin position="396"/>
        <end position="411"/>
    </location>
</feature>
<feature type="region of interest" description="Disordered" evidence="1">
    <location>
        <begin position="482"/>
        <end position="501"/>
    </location>
</feature>
<dbReference type="KEGG" id="gmw:113521314"/>
<dbReference type="CDD" id="cd06558">
    <property type="entry name" value="crotonase-like"/>
    <property type="match status" value="1"/>
</dbReference>
<dbReference type="GeneID" id="113521314"/>
<dbReference type="AlphaFoldDB" id="A0A6J1X7E2"/>
<evidence type="ECO:0000313" key="2">
    <source>
        <dbReference type="Proteomes" id="UP001652740"/>
    </source>
</evidence>